<dbReference type="WBParaSite" id="PTRK_0001392900.1">
    <property type="protein sequence ID" value="PTRK_0001392900.1"/>
    <property type="gene ID" value="PTRK_0001392900"/>
</dbReference>
<reference evidence="3" key="1">
    <citation type="submission" date="2017-02" db="UniProtKB">
        <authorList>
            <consortium name="WormBaseParasite"/>
        </authorList>
    </citation>
    <scope>IDENTIFICATION</scope>
</reference>
<name>A0A0N4ZYR2_PARTI</name>
<evidence type="ECO:0000313" key="2">
    <source>
        <dbReference type="Proteomes" id="UP000038045"/>
    </source>
</evidence>
<dbReference type="Proteomes" id="UP000038045">
    <property type="component" value="Unplaced"/>
</dbReference>
<dbReference type="AlphaFoldDB" id="A0A0N4ZYR2"/>
<evidence type="ECO:0000256" key="1">
    <source>
        <dbReference type="SAM" id="MobiDB-lite"/>
    </source>
</evidence>
<organism evidence="2 3">
    <name type="scientific">Parastrongyloides trichosuri</name>
    <name type="common">Possum-specific nematode worm</name>
    <dbReference type="NCBI Taxonomy" id="131310"/>
    <lineage>
        <taxon>Eukaryota</taxon>
        <taxon>Metazoa</taxon>
        <taxon>Ecdysozoa</taxon>
        <taxon>Nematoda</taxon>
        <taxon>Chromadorea</taxon>
        <taxon>Rhabditida</taxon>
        <taxon>Tylenchina</taxon>
        <taxon>Panagrolaimomorpha</taxon>
        <taxon>Strongyloidoidea</taxon>
        <taxon>Strongyloididae</taxon>
        <taxon>Parastrongyloides</taxon>
    </lineage>
</organism>
<feature type="region of interest" description="Disordered" evidence="1">
    <location>
        <begin position="721"/>
        <end position="741"/>
    </location>
</feature>
<accession>A0A0N4ZYR2</accession>
<proteinExistence type="predicted"/>
<protein>
    <submittedName>
        <fullName evidence="3">FLYWCH-type domain-containing protein</fullName>
    </submittedName>
</protein>
<keyword evidence="2" id="KW-1185">Reference proteome</keyword>
<evidence type="ECO:0000313" key="3">
    <source>
        <dbReference type="WBParaSite" id="PTRK_0001392900.1"/>
    </source>
</evidence>
<sequence length="964" mass="110947">MSSPNNINSLLNGSYTSLTTNDILNFIAQPNGEGSKFLFSNMDSDNNVSTSESVSLPRKYKTVKNFSTWDEGLEYVKNIKVLRCRSQYPGKLIKTFQYVCKIKDCKYNALLKMNKDGTTAILQTTSEYHGHTVDDLEVQSSIKKQKLEMCDKALEIAINLKNSGMDYKKIYSTLEEEDRNGKVIFKGDISQLRNKVKRNIIKNTLPNQNITLNSSLSLFDSSNDNTQTNDSSYNSLVSLDKTILNTIPTRSDTDQNLFNFSNCDLSLNNISLNPLLDTTGSSINLEKTHYDSALIKRNYEKTIEEFGNDPCIQVFETWEKGEEYVKNLKILRCKSTYPKRIHRRAHQFVCRIRDCNYSAMLKTTDREPACILRGNFPNHSHTFEGTEGQNMIKKRKVDICSKAVEMANNLKKSGLSFAEIEKRLKIEDEKGNVVYKGCINHLKSRLYKINNSKANVEKPTETYVDLLRIFNPPTLLHEKEPPVFSSNNSTILEYEKNDDKEEFLNDNVDLFDILPEPSFDILTNIYKNDPTKKVFKSWSEAESYVEDYKIFELKDKELTNPKKIYKYNCKVEGCKYEMIIKSVVDDGVCILKCNSPNHEHNAANIDDFNTNKKDNHYKSSIDMLFGDTCNLESTISDEAKDKNKLQIRVGLNESNQIKTEELPFETLAVKYLSGELFEAEDSVKKDVDQEPSLSLEEDSSNNLISFLKSLQTCSTKENSIPYSNNLSTKENEGKVKSRKMNRSSFEHDKTFDSWEEGEEYIKSLKILRCKSKYPKRQRRSHQYVCRMRDCRFSIMLKMSENEKCVLRANSVNHEHTDEDLKNINSIKVRKLEICDKAFEIAKKHRIDGMSIKQIHKVLEQEKLMNSSICYNLNESQLRNKFNTAGFVKEHKKGNTKINDTLSFIHNLNSLTAIPPVNTTVEGIKTELTVMPNDNNVQESCLNNQNDFNRIFEDMFKFNASKTVT</sequence>